<dbReference type="AlphaFoldDB" id="A0AA38ZM61"/>
<accession>A0AA38ZM61</accession>
<sequence length="52" mass="5909">MDKRLGSSDRNDDCVKYVEKLSRGRGIAIDFPRAFHHTASVGVESRAFGLWR</sequence>
<protein>
    <submittedName>
        <fullName evidence="1">Uncharacterized protein</fullName>
    </submittedName>
</protein>
<organism evidence="1 2">
    <name type="scientific">Vitis rotundifolia</name>
    <name type="common">Muscadine grape</name>
    <dbReference type="NCBI Taxonomy" id="103349"/>
    <lineage>
        <taxon>Eukaryota</taxon>
        <taxon>Viridiplantae</taxon>
        <taxon>Streptophyta</taxon>
        <taxon>Embryophyta</taxon>
        <taxon>Tracheophyta</taxon>
        <taxon>Spermatophyta</taxon>
        <taxon>Magnoliopsida</taxon>
        <taxon>eudicotyledons</taxon>
        <taxon>Gunneridae</taxon>
        <taxon>Pentapetalae</taxon>
        <taxon>rosids</taxon>
        <taxon>Vitales</taxon>
        <taxon>Vitaceae</taxon>
        <taxon>Viteae</taxon>
        <taxon>Vitis</taxon>
    </lineage>
</organism>
<evidence type="ECO:0000313" key="2">
    <source>
        <dbReference type="Proteomes" id="UP001168098"/>
    </source>
</evidence>
<dbReference type="EMBL" id="JARBHA010000010">
    <property type="protein sequence ID" value="KAJ9691152.1"/>
    <property type="molecule type" value="Genomic_DNA"/>
</dbReference>
<keyword evidence="2" id="KW-1185">Reference proteome</keyword>
<dbReference type="Proteomes" id="UP001168098">
    <property type="component" value="Unassembled WGS sequence"/>
</dbReference>
<evidence type="ECO:0000313" key="1">
    <source>
        <dbReference type="EMBL" id="KAJ9691152.1"/>
    </source>
</evidence>
<proteinExistence type="predicted"/>
<name>A0AA38ZM61_VITRO</name>
<comment type="caution">
    <text evidence="1">The sequence shown here is derived from an EMBL/GenBank/DDBJ whole genome shotgun (WGS) entry which is preliminary data.</text>
</comment>
<gene>
    <name evidence="1" type="ORF">PVL29_013361</name>
</gene>
<reference evidence="1 2" key="1">
    <citation type="journal article" date="2023" name="BMC Biotechnol.">
        <title>Vitis rotundifolia cv Carlos genome sequencing.</title>
        <authorList>
            <person name="Huff M."/>
            <person name="Hulse-Kemp A."/>
            <person name="Scheffler B."/>
            <person name="Youngblood R."/>
            <person name="Simpson S."/>
            <person name="Babiker E."/>
            <person name="Staton M."/>
        </authorList>
    </citation>
    <scope>NUCLEOTIDE SEQUENCE [LARGE SCALE GENOMIC DNA]</scope>
    <source>
        <tissue evidence="1">Leaf</tissue>
    </source>
</reference>